<evidence type="ECO:0000313" key="2">
    <source>
        <dbReference type="Proteomes" id="UP001638806"/>
    </source>
</evidence>
<comment type="caution">
    <text evidence="1">The sequence shown here is derived from an EMBL/GenBank/DDBJ whole genome shotgun (WGS) entry which is preliminary data.</text>
</comment>
<gene>
    <name evidence="1" type="ORF">ACCO45_007272</name>
</gene>
<dbReference type="Proteomes" id="UP001638806">
    <property type="component" value="Unassembled WGS sequence"/>
</dbReference>
<proteinExistence type="predicted"/>
<reference evidence="1" key="1">
    <citation type="submission" date="2024-12" db="EMBL/GenBank/DDBJ databases">
        <title>Comparative genomics and development of molecular markers within Purpureocillium lilacinum and among Purpureocillium species.</title>
        <authorList>
            <person name="Yeh Z.-Y."/>
            <person name="Ni N.-T."/>
            <person name="Lo P.-H."/>
            <person name="Mushyakhwo K."/>
            <person name="Lin C.-F."/>
            <person name="Nai Y.-S."/>
        </authorList>
    </citation>
    <scope>NUCLEOTIDE SEQUENCE</scope>
    <source>
        <strain evidence="1">NCHU-NPUST-175</strain>
    </source>
</reference>
<sequence>MDYAADNGLADLQQHDTQPAARSFAAPPDRAPRSSPRPTPANSCQDLRCAAVTLCLAAVQAPRPPTFPTCSFPSPQHLARPRITHHAKRSLGSAPSAATMIVSTPDLAVAKAALTAALLRDDPTPVPRGAVEDGIDLIDRTLDKCSHENVQECKNWIAANIVHSHGRTTTFGKFMVALSESMEDDFDRPSVRETKTPRAVHHQRRVAPRCRPPGQRRVRRPLGSPATRYGHGRLFLRQEPEAHCKERLSASPPTSTLAIPSSPRTKKLRTPSPRPAKSLISTATRRFPGTNNPPGAGFPHLKRGSATPIRPDQIRPLTIYPGPNDEELDRLVDETIREVEDIYRPKPLAEIAGCDINALGQIIKPDRPAEKQTNYYGWSAEFCAWMKERFEPRKGSPGARASRSRSRDAYSSSPRSISPSRSLRDEADLTDVARTVDLVRGPARRSQRLDDPRAATSPDGISGDLAAAASPGWNPNQPGMQPFPPAGGPWGPGAHPPHGPAPPQFNGYQQNNWGRGGGRGGGSGGRGFRGRGRGGYNKYRPRYRR</sequence>
<name>A0ACC4DRW9_PURLI</name>
<dbReference type="EMBL" id="JBGNUJ010000006">
    <property type="protein sequence ID" value="KAL3959110.1"/>
    <property type="molecule type" value="Genomic_DNA"/>
</dbReference>
<keyword evidence="2" id="KW-1185">Reference proteome</keyword>
<accession>A0ACC4DRW9</accession>
<evidence type="ECO:0000313" key="1">
    <source>
        <dbReference type="EMBL" id="KAL3959110.1"/>
    </source>
</evidence>
<protein>
    <submittedName>
        <fullName evidence="1">Uncharacterized protein</fullName>
    </submittedName>
</protein>
<organism evidence="1 2">
    <name type="scientific">Purpureocillium lilacinum</name>
    <name type="common">Paecilomyces lilacinus</name>
    <dbReference type="NCBI Taxonomy" id="33203"/>
    <lineage>
        <taxon>Eukaryota</taxon>
        <taxon>Fungi</taxon>
        <taxon>Dikarya</taxon>
        <taxon>Ascomycota</taxon>
        <taxon>Pezizomycotina</taxon>
        <taxon>Sordariomycetes</taxon>
        <taxon>Hypocreomycetidae</taxon>
        <taxon>Hypocreales</taxon>
        <taxon>Ophiocordycipitaceae</taxon>
        <taxon>Purpureocillium</taxon>
    </lineage>
</organism>